<feature type="domain" description="Tryptophan RNA-binding attenuator protein" evidence="9">
    <location>
        <begin position="7"/>
        <end position="74"/>
    </location>
</feature>
<comment type="caution">
    <text evidence="10">The sequence shown here is derived from an EMBL/GenBank/DDBJ whole genome shotgun (WGS) entry which is preliminary data.</text>
</comment>
<accession>A0A9D1H1E2</accession>
<dbReference type="AlphaFoldDB" id="A0A9D1H1E2"/>
<dbReference type="Pfam" id="PF02081">
    <property type="entry name" value="TrpBP"/>
    <property type="match status" value="1"/>
</dbReference>
<comment type="subunit">
    <text evidence="2">Oligomer of 11 identical subunits arranged in doughnut-like structure.</text>
</comment>
<dbReference type="PRINTS" id="PR00687">
    <property type="entry name" value="TRPRNAAP"/>
</dbReference>
<dbReference type="Gene3D" id="2.60.40.50">
    <property type="entry name" value="TRAP-like"/>
    <property type="match status" value="1"/>
</dbReference>
<reference evidence="10" key="1">
    <citation type="submission" date="2020-10" db="EMBL/GenBank/DDBJ databases">
        <authorList>
            <person name="Gilroy R."/>
        </authorList>
    </citation>
    <scope>NUCLEOTIDE SEQUENCE</scope>
    <source>
        <strain evidence="10">CHK181-108</strain>
    </source>
</reference>
<evidence type="ECO:0000256" key="2">
    <source>
        <dbReference type="ARBA" id="ARBA00011104"/>
    </source>
</evidence>
<evidence type="ECO:0000313" key="11">
    <source>
        <dbReference type="Proteomes" id="UP000824165"/>
    </source>
</evidence>
<dbReference type="InterPro" id="IPR000824">
    <property type="entry name" value="MtrB"/>
</dbReference>
<comment type="similarity">
    <text evidence="1">Belongs to the MtrB family.</text>
</comment>
<protein>
    <recommendedName>
        <fullName evidence="3">Transcription attenuation protein MtrB</fullName>
    </recommendedName>
    <alternativeName>
        <fullName evidence="8">Trp RNA-binding attenuation protein</fullName>
    </alternativeName>
    <alternativeName>
        <fullName evidence="7">Tryptophan RNA-binding attenuator protein</fullName>
    </alternativeName>
</protein>
<keyword evidence="6" id="KW-0804">Transcription</keyword>
<dbReference type="GO" id="GO:0006355">
    <property type="term" value="P:regulation of DNA-templated transcription"/>
    <property type="evidence" value="ECO:0007669"/>
    <property type="project" value="InterPro"/>
</dbReference>
<gene>
    <name evidence="10" type="primary">mtrB</name>
    <name evidence="10" type="ORF">IAA60_02650</name>
</gene>
<sequence length="74" mass="8216">MENDSAANDYIAIKALENGVTIIGLTRGRDTKFQHTEKLDEGEVFIAQFTEVTSAMKIKGKAEIYTKHGRLTAE</sequence>
<keyword evidence="5" id="KW-0805">Transcription regulation</keyword>
<dbReference type="GO" id="GO:0006353">
    <property type="term" value="P:DNA-templated transcription termination"/>
    <property type="evidence" value="ECO:0007669"/>
    <property type="project" value="InterPro"/>
</dbReference>
<evidence type="ECO:0000256" key="7">
    <source>
        <dbReference type="ARBA" id="ARBA00029615"/>
    </source>
</evidence>
<evidence type="ECO:0000313" key="10">
    <source>
        <dbReference type="EMBL" id="HIT84787.1"/>
    </source>
</evidence>
<proteinExistence type="inferred from homology"/>
<name>A0A9D1H1E2_9FIRM</name>
<keyword evidence="4" id="KW-0694">RNA-binding</keyword>
<evidence type="ECO:0000256" key="4">
    <source>
        <dbReference type="ARBA" id="ARBA00022884"/>
    </source>
</evidence>
<reference evidence="10" key="2">
    <citation type="journal article" date="2021" name="PeerJ">
        <title>Extensive microbial diversity within the chicken gut microbiome revealed by metagenomics and culture.</title>
        <authorList>
            <person name="Gilroy R."/>
            <person name="Ravi A."/>
            <person name="Getino M."/>
            <person name="Pursley I."/>
            <person name="Horton D.L."/>
            <person name="Alikhan N.F."/>
            <person name="Baker D."/>
            <person name="Gharbi K."/>
            <person name="Hall N."/>
            <person name="Watson M."/>
            <person name="Adriaenssens E.M."/>
            <person name="Foster-Nyarko E."/>
            <person name="Jarju S."/>
            <person name="Secka A."/>
            <person name="Antonio M."/>
            <person name="Oren A."/>
            <person name="Chaudhuri R.R."/>
            <person name="La Ragione R."/>
            <person name="Hildebrand F."/>
            <person name="Pallen M.J."/>
        </authorList>
    </citation>
    <scope>NUCLEOTIDE SEQUENCE</scope>
    <source>
        <strain evidence="10">CHK181-108</strain>
    </source>
</reference>
<evidence type="ECO:0000256" key="3">
    <source>
        <dbReference type="ARBA" id="ARBA00016308"/>
    </source>
</evidence>
<dbReference type="NCBIfam" id="NF009724">
    <property type="entry name" value="PRK13251.1"/>
    <property type="match status" value="1"/>
</dbReference>
<evidence type="ECO:0000256" key="5">
    <source>
        <dbReference type="ARBA" id="ARBA00023015"/>
    </source>
</evidence>
<dbReference type="InterPro" id="IPR023558">
    <property type="entry name" value="Trp_RNA-bd_attenuator_dom"/>
</dbReference>
<evidence type="ECO:0000259" key="9">
    <source>
        <dbReference type="Pfam" id="PF02081"/>
    </source>
</evidence>
<evidence type="ECO:0000256" key="6">
    <source>
        <dbReference type="ARBA" id="ARBA00023163"/>
    </source>
</evidence>
<evidence type="ECO:0000256" key="8">
    <source>
        <dbReference type="ARBA" id="ARBA00033109"/>
    </source>
</evidence>
<dbReference type="EMBL" id="DVLU01000023">
    <property type="protein sequence ID" value="HIT84787.1"/>
    <property type="molecule type" value="Genomic_DNA"/>
</dbReference>
<dbReference type="GO" id="GO:0003723">
    <property type="term" value="F:RNA binding"/>
    <property type="evidence" value="ECO:0007669"/>
    <property type="project" value="UniProtKB-KW"/>
</dbReference>
<dbReference type="InterPro" id="IPR016031">
    <property type="entry name" value="Trp_RNA-bd_attenuator-like_dom"/>
</dbReference>
<evidence type="ECO:0000256" key="1">
    <source>
        <dbReference type="ARBA" id="ARBA00010027"/>
    </source>
</evidence>
<dbReference type="SUPFAM" id="SSF51219">
    <property type="entry name" value="TRAP-like"/>
    <property type="match status" value="1"/>
</dbReference>
<organism evidence="10 11">
    <name type="scientific">Candidatus Ornithomonoglobus intestinigallinarum</name>
    <dbReference type="NCBI Taxonomy" id="2840894"/>
    <lineage>
        <taxon>Bacteria</taxon>
        <taxon>Bacillati</taxon>
        <taxon>Bacillota</taxon>
        <taxon>Clostridia</taxon>
        <taxon>Candidatus Ornithomonoglobus</taxon>
    </lineage>
</organism>
<dbReference type="Proteomes" id="UP000824165">
    <property type="component" value="Unassembled WGS sequence"/>
</dbReference>